<gene>
    <name evidence="2" type="ORF">DPMN_173369</name>
</gene>
<dbReference type="Proteomes" id="UP000828390">
    <property type="component" value="Unassembled WGS sequence"/>
</dbReference>
<sequence>MQRSATLQVCRAHRDPSNNESGSYMTSYRRETDVISCHFDVIYSVNDVTGRVYDTSYMINTLSQASVPSFMYVGQILCLKQRENRYHNKECEPMT</sequence>
<feature type="region of interest" description="Disordered" evidence="1">
    <location>
        <begin position="1"/>
        <end position="24"/>
    </location>
</feature>
<reference evidence="2" key="2">
    <citation type="submission" date="2020-11" db="EMBL/GenBank/DDBJ databases">
        <authorList>
            <person name="McCartney M.A."/>
            <person name="Auch B."/>
            <person name="Kono T."/>
            <person name="Mallez S."/>
            <person name="Becker A."/>
            <person name="Gohl D.M."/>
            <person name="Silverstein K.A.T."/>
            <person name="Koren S."/>
            <person name="Bechman K.B."/>
            <person name="Herman A."/>
            <person name="Abrahante J.E."/>
            <person name="Garbe J."/>
        </authorList>
    </citation>
    <scope>NUCLEOTIDE SEQUENCE</scope>
    <source>
        <strain evidence="2">Duluth1</strain>
        <tissue evidence="2">Whole animal</tissue>
    </source>
</reference>
<keyword evidence="3" id="KW-1185">Reference proteome</keyword>
<dbReference type="EMBL" id="JAIWYP010000009">
    <property type="protein sequence ID" value="KAH3772037.1"/>
    <property type="molecule type" value="Genomic_DNA"/>
</dbReference>
<dbReference type="AlphaFoldDB" id="A0A9D4E5B9"/>
<organism evidence="2 3">
    <name type="scientific">Dreissena polymorpha</name>
    <name type="common">Zebra mussel</name>
    <name type="synonym">Mytilus polymorpha</name>
    <dbReference type="NCBI Taxonomy" id="45954"/>
    <lineage>
        <taxon>Eukaryota</taxon>
        <taxon>Metazoa</taxon>
        <taxon>Spiralia</taxon>
        <taxon>Lophotrochozoa</taxon>
        <taxon>Mollusca</taxon>
        <taxon>Bivalvia</taxon>
        <taxon>Autobranchia</taxon>
        <taxon>Heteroconchia</taxon>
        <taxon>Euheterodonta</taxon>
        <taxon>Imparidentia</taxon>
        <taxon>Neoheterodontei</taxon>
        <taxon>Myida</taxon>
        <taxon>Dreissenoidea</taxon>
        <taxon>Dreissenidae</taxon>
        <taxon>Dreissena</taxon>
    </lineage>
</organism>
<evidence type="ECO:0000313" key="3">
    <source>
        <dbReference type="Proteomes" id="UP000828390"/>
    </source>
</evidence>
<evidence type="ECO:0000313" key="2">
    <source>
        <dbReference type="EMBL" id="KAH3772037.1"/>
    </source>
</evidence>
<proteinExistence type="predicted"/>
<accession>A0A9D4E5B9</accession>
<comment type="caution">
    <text evidence="2">The sequence shown here is derived from an EMBL/GenBank/DDBJ whole genome shotgun (WGS) entry which is preliminary data.</text>
</comment>
<evidence type="ECO:0000256" key="1">
    <source>
        <dbReference type="SAM" id="MobiDB-lite"/>
    </source>
</evidence>
<protein>
    <submittedName>
        <fullName evidence="2">Uncharacterized protein</fullName>
    </submittedName>
</protein>
<reference evidence="2" key="1">
    <citation type="journal article" date="2019" name="bioRxiv">
        <title>The Genome of the Zebra Mussel, Dreissena polymorpha: A Resource for Invasive Species Research.</title>
        <authorList>
            <person name="McCartney M.A."/>
            <person name="Auch B."/>
            <person name="Kono T."/>
            <person name="Mallez S."/>
            <person name="Zhang Y."/>
            <person name="Obille A."/>
            <person name="Becker A."/>
            <person name="Abrahante J.E."/>
            <person name="Garbe J."/>
            <person name="Badalamenti J.P."/>
            <person name="Herman A."/>
            <person name="Mangelson H."/>
            <person name="Liachko I."/>
            <person name="Sullivan S."/>
            <person name="Sone E.D."/>
            <person name="Koren S."/>
            <person name="Silverstein K.A.T."/>
            <person name="Beckman K.B."/>
            <person name="Gohl D.M."/>
        </authorList>
    </citation>
    <scope>NUCLEOTIDE SEQUENCE</scope>
    <source>
        <strain evidence="2">Duluth1</strain>
        <tissue evidence="2">Whole animal</tissue>
    </source>
</reference>
<name>A0A9D4E5B9_DREPO</name>